<dbReference type="EMBL" id="GBXM01072944">
    <property type="protein sequence ID" value="JAH35633.1"/>
    <property type="molecule type" value="Transcribed_RNA"/>
</dbReference>
<accession>A0A0E9S515</accession>
<sequence length="36" mass="4020">MTTVTTDSQPLRTLTSVPSALMQTHRIQIKPHTSIQ</sequence>
<reference evidence="1" key="1">
    <citation type="submission" date="2014-11" db="EMBL/GenBank/DDBJ databases">
        <authorList>
            <person name="Amaro Gonzalez C."/>
        </authorList>
    </citation>
    <scope>NUCLEOTIDE SEQUENCE</scope>
</reference>
<dbReference type="AlphaFoldDB" id="A0A0E9S515"/>
<name>A0A0E9S515_ANGAN</name>
<protein>
    <submittedName>
        <fullName evidence="1">Uncharacterized protein</fullName>
    </submittedName>
</protein>
<evidence type="ECO:0000313" key="1">
    <source>
        <dbReference type="EMBL" id="JAH35633.1"/>
    </source>
</evidence>
<proteinExistence type="predicted"/>
<organism evidence="1">
    <name type="scientific">Anguilla anguilla</name>
    <name type="common">European freshwater eel</name>
    <name type="synonym">Muraena anguilla</name>
    <dbReference type="NCBI Taxonomy" id="7936"/>
    <lineage>
        <taxon>Eukaryota</taxon>
        <taxon>Metazoa</taxon>
        <taxon>Chordata</taxon>
        <taxon>Craniata</taxon>
        <taxon>Vertebrata</taxon>
        <taxon>Euteleostomi</taxon>
        <taxon>Actinopterygii</taxon>
        <taxon>Neopterygii</taxon>
        <taxon>Teleostei</taxon>
        <taxon>Anguilliformes</taxon>
        <taxon>Anguillidae</taxon>
        <taxon>Anguilla</taxon>
    </lineage>
</organism>
<reference evidence="1" key="2">
    <citation type="journal article" date="2015" name="Fish Shellfish Immunol.">
        <title>Early steps in the European eel (Anguilla anguilla)-Vibrio vulnificus interaction in the gills: Role of the RtxA13 toxin.</title>
        <authorList>
            <person name="Callol A."/>
            <person name="Pajuelo D."/>
            <person name="Ebbesson L."/>
            <person name="Teles M."/>
            <person name="MacKenzie S."/>
            <person name="Amaro C."/>
        </authorList>
    </citation>
    <scope>NUCLEOTIDE SEQUENCE</scope>
</reference>